<dbReference type="Gramene" id="CDF39274">
    <property type="protein sequence ID" value="CDF39274"/>
    <property type="gene ID" value="CHC_T00000200001"/>
</dbReference>
<dbReference type="GO" id="GO:0005047">
    <property type="term" value="F:signal recognition particle binding"/>
    <property type="evidence" value="ECO:0007669"/>
    <property type="project" value="InterPro"/>
</dbReference>
<evidence type="ECO:0000313" key="3">
    <source>
        <dbReference type="Proteomes" id="UP000012073"/>
    </source>
</evidence>
<feature type="compositionally biased region" description="Basic and acidic residues" evidence="1">
    <location>
        <begin position="365"/>
        <end position="380"/>
    </location>
</feature>
<dbReference type="PhylomeDB" id="R7QME6"/>
<name>R7QME6_CHOCR</name>
<dbReference type="RefSeq" id="XP_005719185.1">
    <property type="nucleotide sequence ID" value="XM_005719128.1"/>
</dbReference>
<sequence length="405" mass="45264">MAGVRAGSSGAALYEKRLEEVNQGIRFCKYHLKRGEGSAEEEALLQEMRKEKEGGDVLAEKIQKALLEARRKMAESFGEVVWCGVSVQLRAEKVREAVLMVDQENEMFGERASLDAYDKLFMVYHDALKVVTDELNDFRKSGAAEDRVRELEYLVAYVSYQRLQRTVERNLLLVESFRNKRASKPDDFVRLYDNLIANMTDVLALPGVDADAAVSNQAEARRRLFRAHRCFHLAQCYQAAKLEGEAAALFDRVSDHAKALKGAHAKEAAKIVTESTGMKCRAKAQAFLNEQELASAVEGFDIKAKDAAFVQKLKMVDHLDAFESFANPRDPTRVICEMPPALEAVPCKPVMFDLAIDGVRFPGEEERVEAKPVEEKDKAETAPAPATAFQPLASTRLGRWWSGQG</sequence>
<keyword evidence="3" id="KW-1185">Reference proteome</keyword>
<feature type="region of interest" description="Disordered" evidence="1">
    <location>
        <begin position="365"/>
        <end position="388"/>
    </location>
</feature>
<dbReference type="OMA" id="RVICEMP"/>
<gene>
    <name evidence="2" type="ORF">CHC_T00000200001</name>
</gene>
<dbReference type="PANTHER" id="PTHR12860">
    <property type="entry name" value="SIGNAL RECOGNITION PARTICLE 68 KDA PROTEIN"/>
    <property type="match status" value="1"/>
</dbReference>
<dbReference type="EMBL" id="HG002016">
    <property type="protein sequence ID" value="CDF39274.1"/>
    <property type="molecule type" value="Genomic_DNA"/>
</dbReference>
<dbReference type="GO" id="GO:0030942">
    <property type="term" value="F:endoplasmic reticulum signal peptide binding"/>
    <property type="evidence" value="ECO:0007669"/>
    <property type="project" value="InterPro"/>
</dbReference>
<dbReference type="GO" id="GO:0005786">
    <property type="term" value="C:signal recognition particle, endoplasmic reticulum targeting"/>
    <property type="evidence" value="ECO:0007669"/>
    <property type="project" value="InterPro"/>
</dbReference>
<dbReference type="PANTHER" id="PTHR12860:SF0">
    <property type="entry name" value="SIGNAL RECOGNITION PARTICLE SUBUNIT SRP68"/>
    <property type="match status" value="1"/>
</dbReference>
<dbReference type="GeneID" id="17326903"/>
<proteinExistence type="predicted"/>
<dbReference type="AlphaFoldDB" id="R7QME6"/>
<accession>R7QME6</accession>
<organism evidence="2 3">
    <name type="scientific">Chondrus crispus</name>
    <name type="common">Carrageen Irish moss</name>
    <name type="synonym">Polymorpha crispa</name>
    <dbReference type="NCBI Taxonomy" id="2769"/>
    <lineage>
        <taxon>Eukaryota</taxon>
        <taxon>Rhodophyta</taxon>
        <taxon>Florideophyceae</taxon>
        <taxon>Rhodymeniophycidae</taxon>
        <taxon>Gigartinales</taxon>
        <taxon>Gigartinaceae</taxon>
        <taxon>Chondrus</taxon>
    </lineage>
</organism>
<dbReference type="STRING" id="2769.R7QME6"/>
<reference evidence="3" key="1">
    <citation type="journal article" date="2013" name="Proc. Natl. Acad. Sci. U.S.A.">
        <title>Genome structure and metabolic features in the red seaweed Chondrus crispus shed light on evolution of the Archaeplastida.</title>
        <authorList>
            <person name="Collen J."/>
            <person name="Porcel B."/>
            <person name="Carre W."/>
            <person name="Ball S.G."/>
            <person name="Chaparro C."/>
            <person name="Tonon T."/>
            <person name="Barbeyron T."/>
            <person name="Michel G."/>
            <person name="Noel B."/>
            <person name="Valentin K."/>
            <person name="Elias M."/>
            <person name="Artiguenave F."/>
            <person name="Arun A."/>
            <person name="Aury J.M."/>
            <person name="Barbosa-Neto J.F."/>
            <person name="Bothwell J.H."/>
            <person name="Bouget F.Y."/>
            <person name="Brillet L."/>
            <person name="Cabello-Hurtado F."/>
            <person name="Capella-Gutierrez S."/>
            <person name="Charrier B."/>
            <person name="Cladiere L."/>
            <person name="Cock J.M."/>
            <person name="Coelho S.M."/>
            <person name="Colleoni C."/>
            <person name="Czjzek M."/>
            <person name="Da Silva C."/>
            <person name="Delage L."/>
            <person name="Denoeud F."/>
            <person name="Deschamps P."/>
            <person name="Dittami S.M."/>
            <person name="Gabaldon T."/>
            <person name="Gachon C.M."/>
            <person name="Groisillier A."/>
            <person name="Herve C."/>
            <person name="Jabbari K."/>
            <person name="Katinka M."/>
            <person name="Kloareg B."/>
            <person name="Kowalczyk N."/>
            <person name="Labadie K."/>
            <person name="Leblanc C."/>
            <person name="Lopez P.J."/>
            <person name="McLachlan D.H."/>
            <person name="Meslet-Cladiere L."/>
            <person name="Moustafa A."/>
            <person name="Nehr Z."/>
            <person name="Nyvall Collen P."/>
            <person name="Panaud O."/>
            <person name="Partensky F."/>
            <person name="Poulain J."/>
            <person name="Rensing S.A."/>
            <person name="Rousvoal S."/>
            <person name="Samson G."/>
            <person name="Symeonidi A."/>
            <person name="Weissenbach J."/>
            <person name="Zambounis A."/>
            <person name="Wincker P."/>
            <person name="Boyen C."/>
        </authorList>
    </citation>
    <scope>NUCLEOTIDE SEQUENCE [LARGE SCALE GENOMIC DNA]</scope>
    <source>
        <strain evidence="3">cv. Stackhouse</strain>
    </source>
</reference>
<dbReference type="GO" id="GO:0008312">
    <property type="term" value="F:7S RNA binding"/>
    <property type="evidence" value="ECO:0007669"/>
    <property type="project" value="InterPro"/>
</dbReference>
<dbReference type="InterPro" id="IPR026258">
    <property type="entry name" value="SRP68"/>
</dbReference>
<evidence type="ECO:0008006" key="4">
    <source>
        <dbReference type="Google" id="ProtNLM"/>
    </source>
</evidence>
<dbReference type="Pfam" id="PF16969">
    <property type="entry name" value="SRP68"/>
    <property type="match status" value="1"/>
</dbReference>
<evidence type="ECO:0000256" key="1">
    <source>
        <dbReference type="SAM" id="MobiDB-lite"/>
    </source>
</evidence>
<evidence type="ECO:0000313" key="2">
    <source>
        <dbReference type="EMBL" id="CDF39274.1"/>
    </source>
</evidence>
<dbReference type="Proteomes" id="UP000012073">
    <property type="component" value="Unassembled WGS sequence"/>
</dbReference>
<dbReference type="OrthoDB" id="10255118at2759"/>
<protein>
    <recommendedName>
        <fullName evidence="4">Signal recognition particle subunit SRP68</fullName>
    </recommendedName>
</protein>
<dbReference type="KEGG" id="ccp:CHC_T00000200001"/>
<dbReference type="GO" id="GO:0006614">
    <property type="term" value="P:SRP-dependent cotranslational protein targeting to membrane"/>
    <property type="evidence" value="ECO:0007669"/>
    <property type="project" value="InterPro"/>
</dbReference>